<organism evidence="2 3">
    <name type="scientific">Araneus ventricosus</name>
    <name type="common">Orbweaver spider</name>
    <name type="synonym">Epeira ventricosa</name>
    <dbReference type="NCBI Taxonomy" id="182803"/>
    <lineage>
        <taxon>Eukaryota</taxon>
        <taxon>Metazoa</taxon>
        <taxon>Ecdysozoa</taxon>
        <taxon>Arthropoda</taxon>
        <taxon>Chelicerata</taxon>
        <taxon>Arachnida</taxon>
        <taxon>Araneae</taxon>
        <taxon>Araneomorphae</taxon>
        <taxon>Entelegynae</taxon>
        <taxon>Araneoidea</taxon>
        <taxon>Araneidae</taxon>
        <taxon>Araneus</taxon>
    </lineage>
</organism>
<dbReference type="AlphaFoldDB" id="A0A4Y2Q139"/>
<name>A0A4Y2Q139_ARAVE</name>
<evidence type="ECO:0000313" key="2">
    <source>
        <dbReference type="EMBL" id="GBN56046.1"/>
    </source>
</evidence>
<dbReference type="Proteomes" id="UP000499080">
    <property type="component" value="Unassembled WGS sequence"/>
</dbReference>
<evidence type="ECO:0000256" key="1">
    <source>
        <dbReference type="SAM" id="Phobius"/>
    </source>
</evidence>
<keyword evidence="3" id="KW-1185">Reference proteome</keyword>
<evidence type="ECO:0000313" key="3">
    <source>
        <dbReference type="Proteomes" id="UP000499080"/>
    </source>
</evidence>
<accession>A0A4Y2Q139</accession>
<proteinExistence type="predicted"/>
<protein>
    <submittedName>
        <fullName evidence="2">Uncharacterized protein</fullName>
    </submittedName>
</protein>
<comment type="caution">
    <text evidence="2">The sequence shown here is derived from an EMBL/GenBank/DDBJ whole genome shotgun (WGS) entry which is preliminary data.</text>
</comment>
<gene>
    <name evidence="2" type="ORF">AVEN_12264_1</name>
</gene>
<dbReference type="EMBL" id="BGPR01012435">
    <property type="protein sequence ID" value="GBN56046.1"/>
    <property type="molecule type" value="Genomic_DNA"/>
</dbReference>
<keyword evidence="1" id="KW-1133">Transmembrane helix</keyword>
<keyword evidence="1" id="KW-0472">Membrane</keyword>
<feature type="transmembrane region" description="Helical" evidence="1">
    <location>
        <begin position="81"/>
        <end position="99"/>
    </location>
</feature>
<sequence>MSNRRLSCGEFLCIPRSLNVGELIPGNCAFMFATFVLSPAPICPKHSCDWTSIPQIYSGRNSDHTYVSRDSAARISVHSNLNVIVILFLYLILCFSYILNTTGILDVIPQIYSGRNSDHTYVNRDSAENFYAFQSLI</sequence>
<keyword evidence="1" id="KW-0812">Transmembrane</keyword>
<reference evidence="2 3" key="1">
    <citation type="journal article" date="2019" name="Sci. Rep.">
        <title>Orb-weaving spider Araneus ventricosus genome elucidates the spidroin gene catalogue.</title>
        <authorList>
            <person name="Kono N."/>
            <person name="Nakamura H."/>
            <person name="Ohtoshi R."/>
            <person name="Moran D.A.P."/>
            <person name="Shinohara A."/>
            <person name="Yoshida Y."/>
            <person name="Fujiwara M."/>
            <person name="Mori M."/>
            <person name="Tomita M."/>
            <person name="Arakawa K."/>
        </authorList>
    </citation>
    <scope>NUCLEOTIDE SEQUENCE [LARGE SCALE GENOMIC DNA]</scope>
</reference>